<dbReference type="SUPFAM" id="SSF53067">
    <property type="entry name" value="Actin-like ATPase domain"/>
    <property type="match status" value="1"/>
</dbReference>
<dbReference type="InterPro" id="IPR043129">
    <property type="entry name" value="ATPase_NBD"/>
</dbReference>
<proteinExistence type="predicted"/>
<name>A0ABQ9VDJ9_SAGOE</name>
<organism evidence="1 2">
    <name type="scientific">Saguinus oedipus</name>
    <name type="common">Cotton-top tamarin</name>
    <name type="synonym">Oedipomidas oedipus</name>
    <dbReference type="NCBI Taxonomy" id="9490"/>
    <lineage>
        <taxon>Eukaryota</taxon>
        <taxon>Metazoa</taxon>
        <taxon>Chordata</taxon>
        <taxon>Craniata</taxon>
        <taxon>Vertebrata</taxon>
        <taxon>Euteleostomi</taxon>
        <taxon>Mammalia</taxon>
        <taxon>Eutheria</taxon>
        <taxon>Euarchontoglires</taxon>
        <taxon>Primates</taxon>
        <taxon>Haplorrhini</taxon>
        <taxon>Platyrrhini</taxon>
        <taxon>Cebidae</taxon>
        <taxon>Callitrichinae</taxon>
        <taxon>Saguinus</taxon>
    </lineage>
</organism>
<sequence>MKYDMDVRKDLYTNTVLFQKITALVPSTMKIQIIAPPERKYSLWMGTSILASLSIFQQMWISKQEHKESGPFIVHCKCF</sequence>
<accession>A0ABQ9VDJ9</accession>
<evidence type="ECO:0008006" key="3">
    <source>
        <dbReference type="Google" id="ProtNLM"/>
    </source>
</evidence>
<comment type="caution">
    <text evidence="1">The sequence shown here is derived from an EMBL/GenBank/DDBJ whole genome shotgun (WGS) entry which is preliminary data.</text>
</comment>
<dbReference type="Gene3D" id="3.30.420.40">
    <property type="match status" value="2"/>
</dbReference>
<gene>
    <name evidence="1" type="ORF">P7K49_016770</name>
</gene>
<keyword evidence="2" id="KW-1185">Reference proteome</keyword>
<reference evidence="1 2" key="1">
    <citation type="submission" date="2023-05" db="EMBL/GenBank/DDBJ databases">
        <title>B98-5 Cell Line De Novo Hybrid Assembly: An Optical Mapping Approach.</title>
        <authorList>
            <person name="Kananen K."/>
            <person name="Auerbach J.A."/>
            <person name="Kautto E."/>
            <person name="Blachly J.S."/>
        </authorList>
    </citation>
    <scope>NUCLEOTIDE SEQUENCE [LARGE SCALE GENOMIC DNA]</scope>
    <source>
        <strain evidence="1">B95-8</strain>
        <tissue evidence="1">Cell line</tissue>
    </source>
</reference>
<evidence type="ECO:0000313" key="1">
    <source>
        <dbReference type="EMBL" id="KAK2107256.1"/>
    </source>
</evidence>
<evidence type="ECO:0000313" key="2">
    <source>
        <dbReference type="Proteomes" id="UP001266305"/>
    </source>
</evidence>
<dbReference type="EMBL" id="JASSZA010000007">
    <property type="protein sequence ID" value="KAK2107256.1"/>
    <property type="molecule type" value="Genomic_DNA"/>
</dbReference>
<dbReference type="Pfam" id="PF00022">
    <property type="entry name" value="Actin"/>
    <property type="match status" value="1"/>
</dbReference>
<dbReference type="InterPro" id="IPR004000">
    <property type="entry name" value="Actin"/>
</dbReference>
<protein>
    <recommendedName>
        <fullName evidence="3">Beta-actin</fullName>
    </recommendedName>
</protein>
<dbReference type="Proteomes" id="UP001266305">
    <property type="component" value="Unassembled WGS sequence"/>
</dbReference>